<dbReference type="EMBL" id="CP014039">
    <property type="protein sequence ID" value="AMG00711.1"/>
    <property type="molecule type" value="Genomic_DNA"/>
</dbReference>
<dbReference type="Proteomes" id="UP000067422">
    <property type="component" value="Chromosome 2"/>
</dbReference>
<protein>
    <submittedName>
        <fullName evidence="1">Uncharacterized protein</fullName>
    </submittedName>
</protein>
<gene>
    <name evidence="1" type="ORF">AL538_23835</name>
</gene>
<sequence>MGSPFLILGFGVHGVTLILTRKLNHYTRRYRWVIPASLGETRNLPKRAVGIKPASSAWKEA</sequence>
<proteinExistence type="predicted"/>
<reference evidence="1" key="1">
    <citation type="submission" date="2018-01" db="EMBL/GenBank/DDBJ databases">
        <title>FDA dAtabase for Regulatory Grade micrObial Sequences (FDA-ARGOS): Supporting development and validation of Infectious Disease Dx tests.</title>
        <authorList>
            <person name="Hoffmann M."/>
            <person name="Allard M."/>
            <person name="Evans P."/>
            <person name="Brown E."/>
            <person name="Tallon L."/>
            <person name="Sadzewicz L."/>
            <person name="Sengamalay N."/>
            <person name="Ott S."/>
            <person name="Godinez A."/>
            <person name="Nagaraj S."/>
            <person name="Vyas G."/>
            <person name="Aluvathingal J."/>
            <person name="Nadendla S."/>
            <person name="Geyer C."/>
            <person name="Sichtig H."/>
        </authorList>
    </citation>
    <scope>NUCLEOTIDE SEQUENCE</scope>
    <source>
        <strain evidence="1">FDAARGOS_107</strain>
    </source>
</reference>
<name>A0ABM5Y4Q2_VIBHA</name>
<organism evidence="1 2">
    <name type="scientific">Vibrio harveyi</name>
    <name type="common">Beneckea harveyi</name>
    <dbReference type="NCBI Taxonomy" id="669"/>
    <lineage>
        <taxon>Bacteria</taxon>
        <taxon>Pseudomonadati</taxon>
        <taxon>Pseudomonadota</taxon>
        <taxon>Gammaproteobacteria</taxon>
        <taxon>Vibrionales</taxon>
        <taxon>Vibrionaceae</taxon>
        <taxon>Vibrio</taxon>
    </lineage>
</organism>
<keyword evidence="2" id="KW-1185">Reference proteome</keyword>
<accession>A0ABM5Y4Q2</accession>
<evidence type="ECO:0000313" key="1">
    <source>
        <dbReference type="EMBL" id="AMG00711.1"/>
    </source>
</evidence>
<evidence type="ECO:0000313" key="2">
    <source>
        <dbReference type="Proteomes" id="UP000067422"/>
    </source>
</evidence>